<dbReference type="Proteomes" id="UP000246114">
    <property type="component" value="Unassembled WGS sequence"/>
</dbReference>
<evidence type="ECO:0000259" key="1">
    <source>
        <dbReference type="Pfam" id="PF00149"/>
    </source>
</evidence>
<sequence length="314" mass="36874">MFMKKRKIFITVLVVALSLSIYIIFNMISGVEKVKLSKDEKLILAIPVISDIHIGGIGADMKFEEALRDYEELYGNYDAIAIVGDVVDTCKKVNYENFKKILRNGTPPNADKIIAMGNHEYYFDDTSKEDYEKRFMEELKLKSLYYDKWIKGYHFIVLAPEHEESAKPSKKQLFWLETKLKETRDSKPIFIFLHQPFKDTVFGSEDSCGIENDQELYDILKKYPQIIFFSGHSHYDLANEKTIVKKEFTMINTSAIYYVMNYNDSNEPIYKTQGLALEVYDSKVIIRRREVITKQWIGEPYIIEYKDDHYKSVR</sequence>
<dbReference type="eggNOG" id="COG1409">
    <property type="taxonomic scope" value="Bacteria"/>
</dbReference>
<dbReference type="InterPro" id="IPR029052">
    <property type="entry name" value="Metallo-depent_PP-like"/>
</dbReference>
<dbReference type="GO" id="GO:0016787">
    <property type="term" value="F:hydrolase activity"/>
    <property type="evidence" value="ECO:0007669"/>
    <property type="project" value="InterPro"/>
</dbReference>
<dbReference type="OrthoDB" id="1645838at2"/>
<evidence type="ECO:0000313" key="3">
    <source>
        <dbReference type="EMBL" id="SFF57687.1"/>
    </source>
</evidence>
<dbReference type="Gene3D" id="3.60.21.10">
    <property type="match status" value="1"/>
</dbReference>
<dbReference type="InterPro" id="IPR004843">
    <property type="entry name" value="Calcineurin-like_PHP"/>
</dbReference>
<organism evidence="3 4">
    <name type="scientific">Clostridium cadaveris</name>
    <dbReference type="NCBI Taxonomy" id="1529"/>
    <lineage>
        <taxon>Bacteria</taxon>
        <taxon>Bacillati</taxon>
        <taxon>Bacillota</taxon>
        <taxon>Clostridia</taxon>
        <taxon>Eubacteriales</taxon>
        <taxon>Clostridiaceae</taxon>
        <taxon>Clostridium</taxon>
    </lineage>
</organism>
<dbReference type="AlphaFoldDB" id="A0A1I2JXE2"/>
<evidence type="ECO:0000313" key="4">
    <source>
        <dbReference type="Proteomes" id="UP000182135"/>
    </source>
</evidence>
<evidence type="ECO:0000313" key="2">
    <source>
        <dbReference type="EMBL" id="PWL53189.1"/>
    </source>
</evidence>
<gene>
    <name evidence="2" type="ORF">DBY38_08465</name>
    <name evidence="3" type="ORF">SAMN04487885_10378</name>
</gene>
<dbReference type="Pfam" id="PF00149">
    <property type="entry name" value="Metallophos"/>
    <property type="match status" value="1"/>
</dbReference>
<accession>A0A1I2JXE2</accession>
<keyword evidence="4" id="KW-1185">Reference proteome</keyword>
<dbReference type="InterPro" id="IPR051918">
    <property type="entry name" value="STPP_CPPED1"/>
</dbReference>
<dbReference type="PANTHER" id="PTHR43143:SF1">
    <property type="entry name" value="SERINE_THREONINE-PROTEIN PHOSPHATASE CPPED1"/>
    <property type="match status" value="1"/>
</dbReference>
<dbReference type="STRING" id="1529.SAMN04487885_10378"/>
<protein>
    <submittedName>
        <fullName evidence="3">Calcineurin-like phosphoesterase</fullName>
    </submittedName>
</protein>
<dbReference type="Proteomes" id="UP000182135">
    <property type="component" value="Unassembled WGS sequence"/>
</dbReference>
<dbReference type="SUPFAM" id="SSF56300">
    <property type="entry name" value="Metallo-dependent phosphatases"/>
    <property type="match status" value="1"/>
</dbReference>
<name>A0A1I2JXE2_9CLOT</name>
<proteinExistence type="predicted"/>
<dbReference type="EMBL" id="QAMZ01000041">
    <property type="protein sequence ID" value="PWL53189.1"/>
    <property type="molecule type" value="Genomic_DNA"/>
</dbReference>
<evidence type="ECO:0000313" key="5">
    <source>
        <dbReference type="Proteomes" id="UP000246114"/>
    </source>
</evidence>
<feature type="domain" description="Calcineurin-like phosphoesterase" evidence="1">
    <location>
        <begin position="48"/>
        <end position="235"/>
    </location>
</feature>
<dbReference type="PANTHER" id="PTHR43143">
    <property type="entry name" value="METALLOPHOSPHOESTERASE, CALCINEURIN SUPERFAMILY"/>
    <property type="match status" value="1"/>
</dbReference>
<dbReference type="EMBL" id="FOOE01000003">
    <property type="protein sequence ID" value="SFF57687.1"/>
    <property type="molecule type" value="Genomic_DNA"/>
</dbReference>
<reference evidence="3 4" key="1">
    <citation type="submission" date="2016-10" db="EMBL/GenBank/DDBJ databases">
        <authorList>
            <person name="de Groot N.N."/>
        </authorList>
    </citation>
    <scope>NUCLEOTIDE SEQUENCE [LARGE SCALE GENOMIC DNA]</scope>
    <source>
        <strain evidence="3 4">NLAE-zl-G419</strain>
    </source>
</reference>
<reference evidence="2 5" key="2">
    <citation type="submission" date="2018-03" db="EMBL/GenBank/DDBJ databases">
        <title>The uncultured portion of the human microbiome is neutrally assembled.</title>
        <authorList>
            <person name="Jeraldo P."/>
            <person name="Boardman L."/>
            <person name="White B.A."/>
            <person name="Nelson H."/>
            <person name="Goldenfeld N."/>
            <person name="Chia N."/>
        </authorList>
    </citation>
    <scope>NUCLEOTIDE SEQUENCE [LARGE SCALE GENOMIC DNA]</scope>
    <source>
        <strain evidence="2">CIM:MAG 903</strain>
    </source>
</reference>